<dbReference type="PROSITE" id="PS51794">
    <property type="entry name" value="DAC"/>
    <property type="match status" value="1"/>
</dbReference>
<keyword evidence="6" id="KW-0812">Transmembrane</keyword>
<keyword evidence="4" id="KW-0547">Nucleotide-binding</keyword>
<evidence type="ECO:0000259" key="7">
    <source>
        <dbReference type="PROSITE" id="PS51794"/>
    </source>
</evidence>
<dbReference type="PANTHER" id="PTHR34185">
    <property type="entry name" value="DIADENYLATE CYCLASE"/>
    <property type="match status" value="1"/>
</dbReference>
<evidence type="ECO:0000256" key="5">
    <source>
        <dbReference type="ARBA" id="ARBA00022840"/>
    </source>
</evidence>
<feature type="domain" description="DAC" evidence="7">
    <location>
        <begin position="117"/>
        <end position="263"/>
    </location>
</feature>
<evidence type="ECO:0000313" key="9">
    <source>
        <dbReference type="Proteomes" id="UP000179010"/>
    </source>
</evidence>
<dbReference type="AlphaFoldDB" id="A0A1F4PMW6"/>
<dbReference type="EMBL" id="METE01000013">
    <property type="protein sequence ID" value="OGB84978.1"/>
    <property type="molecule type" value="Genomic_DNA"/>
</dbReference>
<dbReference type="SUPFAM" id="SSF143597">
    <property type="entry name" value="YojJ-like"/>
    <property type="match status" value="1"/>
</dbReference>
<dbReference type="InterPro" id="IPR036888">
    <property type="entry name" value="DNA_integrity_DisA_N_sf"/>
</dbReference>
<dbReference type="Proteomes" id="UP000179010">
    <property type="component" value="Unassembled WGS sequence"/>
</dbReference>
<organism evidence="8 9">
    <name type="scientific">candidate division Kazan bacterium RIFCSPLOWO2_01_FULL_48_13</name>
    <dbReference type="NCBI Taxonomy" id="1798539"/>
    <lineage>
        <taxon>Bacteria</taxon>
        <taxon>Bacteria division Kazan-3B-28</taxon>
    </lineage>
</organism>
<name>A0A1F4PMW6_UNCK3</name>
<feature type="transmembrane region" description="Helical" evidence="6">
    <location>
        <begin position="58"/>
        <end position="75"/>
    </location>
</feature>
<sequence length="277" mass="30375">MSAEAIQGYFVDGYRLLIEHAQISINNLSSVFNLVTVLDILLVLCIVSWLWVKIRHTALSRALPNFIILLLLFVVSKLLGLAAVAILSLGLMIVLLVAAILIYGTDLQKIVEGAFISQRAVDRIKTLSDADVNEFIRELSDTVGILAKLHIPSLLVVRVTKPVSRLIEQGTSLYTPFDRDFVIDTFSHRSKLSAGAMIIDRGLIVAAGSTLTVQSPKRFPFNLANPAIRQATTHWEALAIITSKGTDTVSLLYKNNTYAKLAPGSLERVLKSILLAK</sequence>
<evidence type="ECO:0000256" key="4">
    <source>
        <dbReference type="ARBA" id="ARBA00022741"/>
    </source>
</evidence>
<evidence type="ECO:0000313" key="8">
    <source>
        <dbReference type="EMBL" id="OGB84978.1"/>
    </source>
</evidence>
<reference evidence="8 9" key="1">
    <citation type="journal article" date="2016" name="Nat. Commun.">
        <title>Thousands of microbial genomes shed light on interconnected biogeochemical processes in an aquifer system.</title>
        <authorList>
            <person name="Anantharaman K."/>
            <person name="Brown C.T."/>
            <person name="Hug L.A."/>
            <person name="Sharon I."/>
            <person name="Castelle C.J."/>
            <person name="Probst A.J."/>
            <person name="Thomas B.C."/>
            <person name="Singh A."/>
            <person name="Wilkins M.J."/>
            <person name="Karaoz U."/>
            <person name="Brodie E.L."/>
            <person name="Williams K.H."/>
            <person name="Hubbard S.S."/>
            <person name="Banfield J.F."/>
        </authorList>
    </citation>
    <scope>NUCLEOTIDE SEQUENCE [LARGE SCALE GENOMIC DNA]</scope>
</reference>
<dbReference type="PANTHER" id="PTHR34185:SF1">
    <property type="entry name" value="DIADENYLATE CYCLASE"/>
    <property type="match status" value="1"/>
</dbReference>
<keyword evidence="6" id="KW-1133">Transmembrane helix</keyword>
<dbReference type="STRING" id="1798539.A2994_01325"/>
<keyword evidence="5" id="KW-0067">ATP-binding</keyword>
<protein>
    <recommendedName>
        <fullName evidence="7">DAC domain-containing protein</fullName>
    </recommendedName>
</protein>
<dbReference type="GO" id="GO:0106408">
    <property type="term" value="F:diadenylate cyclase activity"/>
    <property type="evidence" value="ECO:0007669"/>
    <property type="project" value="UniProtKB-EC"/>
</dbReference>
<keyword evidence="2" id="KW-0808">Transferase</keyword>
<accession>A0A1F4PMW6</accession>
<evidence type="ECO:0000256" key="1">
    <source>
        <dbReference type="ARBA" id="ARBA00000877"/>
    </source>
</evidence>
<gene>
    <name evidence="8" type="ORF">A2994_01325</name>
</gene>
<proteinExistence type="predicted"/>
<dbReference type="GO" id="GO:0004016">
    <property type="term" value="F:adenylate cyclase activity"/>
    <property type="evidence" value="ECO:0007669"/>
    <property type="project" value="TreeGrafter"/>
</dbReference>
<dbReference type="Gene3D" id="3.40.1700.10">
    <property type="entry name" value="DNA integrity scanning protein, DisA, N-terminal domain"/>
    <property type="match status" value="1"/>
</dbReference>
<feature type="transmembrane region" description="Helical" evidence="6">
    <location>
        <begin position="81"/>
        <end position="103"/>
    </location>
</feature>
<evidence type="ECO:0000256" key="3">
    <source>
        <dbReference type="ARBA" id="ARBA00022695"/>
    </source>
</evidence>
<dbReference type="InterPro" id="IPR003390">
    <property type="entry name" value="DNA_integrity_scan_DisA_N"/>
</dbReference>
<evidence type="ECO:0000256" key="6">
    <source>
        <dbReference type="SAM" id="Phobius"/>
    </source>
</evidence>
<dbReference type="InterPro" id="IPR050338">
    <property type="entry name" value="DisA"/>
</dbReference>
<comment type="catalytic activity">
    <reaction evidence="1">
        <text>2 ATP = 3',3'-c-di-AMP + 2 diphosphate</text>
        <dbReference type="Rhea" id="RHEA:35655"/>
        <dbReference type="ChEBI" id="CHEBI:30616"/>
        <dbReference type="ChEBI" id="CHEBI:33019"/>
        <dbReference type="ChEBI" id="CHEBI:71500"/>
        <dbReference type="EC" id="2.7.7.85"/>
    </reaction>
</comment>
<evidence type="ECO:0000256" key="2">
    <source>
        <dbReference type="ARBA" id="ARBA00022679"/>
    </source>
</evidence>
<keyword evidence="3" id="KW-0548">Nucleotidyltransferase</keyword>
<comment type="caution">
    <text evidence="8">The sequence shown here is derived from an EMBL/GenBank/DDBJ whole genome shotgun (WGS) entry which is preliminary data.</text>
</comment>
<dbReference type="Pfam" id="PF02457">
    <property type="entry name" value="DAC"/>
    <property type="match status" value="1"/>
</dbReference>
<keyword evidence="6" id="KW-0472">Membrane</keyword>
<feature type="transmembrane region" description="Helical" evidence="6">
    <location>
        <begin position="31"/>
        <end position="51"/>
    </location>
</feature>
<dbReference type="GO" id="GO:0005524">
    <property type="term" value="F:ATP binding"/>
    <property type="evidence" value="ECO:0007669"/>
    <property type="project" value="UniProtKB-KW"/>
</dbReference>